<protein>
    <submittedName>
        <fullName evidence="1">Integrase</fullName>
    </submittedName>
</protein>
<evidence type="ECO:0000313" key="2">
    <source>
        <dbReference type="Proteomes" id="UP000545493"/>
    </source>
</evidence>
<proteinExistence type="predicted"/>
<dbReference type="RefSeq" id="WP_167167950.1">
    <property type="nucleotide sequence ID" value="NZ_JAAOYM010000001.1"/>
</dbReference>
<sequence length="226" mass="25730">MRHLDEATAVFEAMLEGWECQQRSRFLRAETIAPRVRLLRRFAEFTGLYPWQWGPGEVEAFTTELVSGPAPLAHSTVRGHQLTLRLFCEFITDARYGWPVGCEQRFGEVPAQICHEWNTVAHLVEVECRPARRALTYDEVQTLFDAADDRVEQIRRRGRKGALAALREAAMLKSIYAYGLLRQEAARLDLADLRRNSRAPEYGSLGRYKSAMARRPAAVHRSAGPC</sequence>
<accession>A0A7X5UN67</accession>
<reference evidence="1 2" key="1">
    <citation type="submission" date="2020-03" db="EMBL/GenBank/DDBJ databases">
        <title>Sequencing the genomes of 1000 actinobacteria strains.</title>
        <authorList>
            <person name="Klenk H.-P."/>
        </authorList>
    </citation>
    <scope>NUCLEOTIDE SEQUENCE [LARGE SCALE GENOMIC DNA]</scope>
    <source>
        <strain evidence="1 2">DSM 45685</strain>
    </source>
</reference>
<comment type="caution">
    <text evidence="1">The sequence shown here is derived from an EMBL/GenBank/DDBJ whole genome shotgun (WGS) entry which is preliminary data.</text>
</comment>
<dbReference type="EMBL" id="JAAOYM010000001">
    <property type="protein sequence ID" value="NIJ11106.1"/>
    <property type="molecule type" value="Genomic_DNA"/>
</dbReference>
<name>A0A7X5UN67_9PSEU</name>
<dbReference type="Proteomes" id="UP000545493">
    <property type="component" value="Unassembled WGS sequence"/>
</dbReference>
<keyword evidence="2" id="KW-1185">Reference proteome</keyword>
<dbReference type="AlphaFoldDB" id="A0A7X5UN67"/>
<organism evidence="1 2">
    <name type="scientific">Saccharomonospora amisosensis</name>
    <dbReference type="NCBI Taxonomy" id="1128677"/>
    <lineage>
        <taxon>Bacteria</taxon>
        <taxon>Bacillati</taxon>
        <taxon>Actinomycetota</taxon>
        <taxon>Actinomycetes</taxon>
        <taxon>Pseudonocardiales</taxon>
        <taxon>Pseudonocardiaceae</taxon>
        <taxon>Saccharomonospora</taxon>
    </lineage>
</organism>
<gene>
    <name evidence="1" type="ORF">FHU38_001450</name>
</gene>
<evidence type="ECO:0000313" key="1">
    <source>
        <dbReference type="EMBL" id="NIJ11106.1"/>
    </source>
</evidence>